<proteinExistence type="predicted"/>
<protein>
    <submittedName>
        <fullName evidence="1">Uncharacterized protein</fullName>
    </submittedName>
</protein>
<name>A0ACC2GF55_DALPE</name>
<dbReference type="EMBL" id="CM055741">
    <property type="protein sequence ID" value="KAJ8002186.1"/>
    <property type="molecule type" value="Genomic_DNA"/>
</dbReference>
<dbReference type="Proteomes" id="UP001157502">
    <property type="component" value="Chromosome 14"/>
</dbReference>
<gene>
    <name evidence="1" type="ORF">DPEC_G00177210</name>
</gene>
<keyword evidence="2" id="KW-1185">Reference proteome</keyword>
<reference evidence="1" key="1">
    <citation type="submission" date="2021-05" db="EMBL/GenBank/DDBJ databases">
        <authorList>
            <person name="Pan Q."/>
            <person name="Jouanno E."/>
            <person name="Zahm M."/>
            <person name="Klopp C."/>
            <person name="Cabau C."/>
            <person name="Louis A."/>
            <person name="Berthelot C."/>
            <person name="Parey E."/>
            <person name="Roest Crollius H."/>
            <person name="Montfort J."/>
            <person name="Robinson-Rechavi M."/>
            <person name="Bouchez O."/>
            <person name="Lampietro C."/>
            <person name="Lopez Roques C."/>
            <person name="Donnadieu C."/>
            <person name="Postlethwait J."/>
            <person name="Bobe J."/>
            <person name="Dillon D."/>
            <person name="Chandos A."/>
            <person name="von Hippel F."/>
            <person name="Guiguen Y."/>
        </authorList>
    </citation>
    <scope>NUCLEOTIDE SEQUENCE</scope>
    <source>
        <strain evidence="1">YG-Jan2019</strain>
    </source>
</reference>
<evidence type="ECO:0000313" key="1">
    <source>
        <dbReference type="EMBL" id="KAJ8002186.1"/>
    </source>
</evidence>
<evidence type="ECO:0000313" key="2">
    <source>
        <dbReference type="Proteomes" id="UP001157502"/>
    </source>
</evidence>
<accession>A0ACC2GF55</accession>
<organism evidence="1 2">
    <name type="scientific">Dallia pectoralis</name>
    <name type="common">Alaska blackfish</name>
    <dbReference type="NCBI Taxonomy" id="75939"/>
    <lineage>
        <taxon>Eukaryota</taxon>
        <taxon>Metazoa</taxon>
        <taxon>Chordata</taxon>
        <taxon>Craniata</taxon>
        <taxon>Vertebrata</taxon>
        <taxon>Euteleostomi</taxon>
        <taxon>Actinopterygii</taxon>
        <taxon>Neopterygii</taxon>
        <taxon>Teleostei</taxon>
        <taxon>Protacanthopterygii</taxon>
        <taxon>Esociformes</taxon>
        <taxon>Umbridae</taxon>
        <taxon>Dallia</taxon>
    </lineage>
</organism>
<sequence length="455" mass="52157">MTTCVPERLLKALSGLKADELDNFHWHLIHNKLGNFEKMSTASLENASRQDTVTKMVHKYTEEKAMEITQMVLKKMGRRELAQTLVNNALEEDPVKNRNTVDEGHVSELKAKLKSDLELLQIKLDKCENTSESSNRMTQHIKYQLVTTERRIQEEFEVLGTFLRKKKEARLAALYKEEEEKGTIIERNNENIIDQVSSLENIIQAVEEDLQKDPKAFLASYKDTQIGVTTQIELPDPQLASGALIDVAKHLGNLQFQVWEQMREIVKHSPVILDPNTAPSTMRLSDDLTGVQHTAIEQDQVPDNPERFLIYAKVLGSVGFEKGSQKQSWEVVVGDQPEWNLGVAEESVNRHGEDLLASPDYGLWALQKRGSKYSDGRSKRLLLKRKPQRIRVQLDYDRGELSFYDSKDNTHIYTYKNTFTQRVYPYISVWKIKDASNNEIQICPSEVSVKVEPCQ</sequence>
<comment type="caution">
    <text evidence="1">The sequence shown here is derived from an EMBL/GenBank/DDBJ whole genome shotgun (WGS) entry which is preliminary data.</text>
</comment>